<name>A0A9P1CHP5_9DINO</name>
<reference evidence="1" key="1">
    <citation type="submission" date="2022-10" db="EMBL/GenBank/DDBJ databases">
        <authorList>
            <person name="Chen Y."/>
            <person name="Dougan E. K."/>
            <person name="Chan C."/>
            <person name="Rhodes N."/>
            <person name="Thang M."/>
        </authorList>
    </citation>
    <scope>NUCLEOTIDE SEQUENCE</scope>
</reference>
<dbReference type="EMBL" id="CAMXCT020001558">
    <property type="protein sequence ID" value="CAL1144558.1"/>
    <property type="molecule type" value="Genomic_DNA"/>
</dbReference>
<keyword evidence="3" id="KW-1185">Reference proteome</keyword>
<evidence type="ECO:0000313" key="3">
    <source>
        <dbReference type="Proteomes" id="UP001152797"/>
    </source>
</evidence>
<protein>
    <submittedName>
        <fullName evidence="1">Uncharacterized protein</fullName>
    </submittedName>
</protein>
<reference evidence="2" key="2">
    <citation type="submission" date="2024-04" db="EMBL/GenBank/DDBJ databases">
        <authorList>
            <person name="Chen Y."/>
            <person name="Shah S."/>
            <person name="Dougan E. K."/>
            <person name="Thang M."/>
            <person name="Chan C."/>
        </authorList>
    </citation>
    <scope>NUCLEOTIDE SEQUENCE [LARGE SCALE GENOMIC DNA]</scope>
</reference>
<dbReference type="Proteomes" id="UP001152797">
    <property type="component" value="Unassembled WGS sequence"/>
</dbReference>
<dbReference type="EMBL" id="CAMXCT010001558">
    <property type="protein sequence ID" value="CAI3991183.1"/>
    <property type="molecule type" value="Genomic_DNA"/>
</dbReference>
<dbReference type="AlphaFoldDB" id="A0A9P1CHP5"/>
<sequence>MLQNRVDPIPWRGPWGEIIHVMPAEPAERTFGHLNSVPPVPRVRETMPGPARSFIHGQPERALGSGHARTLSPCGPRSDHLRLRETIPASSCGGLGHVRTWSPSGLREGPGLAGNLVRPERSCQLRARSPVASVQQLSNFPDRHLEGCQTLGRLGEGPVRNVHVAPRSIAVPAGVERGIMGPHLGGSFIAPVQPPPQRIERAASFTHIGMPVHEVGVRPMPGSPLLTYREPAHPGRTGSFVATPLGRPELQRGGSPLRMRWEKDSCLAGSVRLMLDPVTSEETQYVGMARISNHVRQQVPQGGVVETAAPLRTHSTKIAL</sequence>
<comment type="caution">
    <text evidence="1">The sequence shown here is derived from an EMBL/GenBank/DDBJ whole genome shotgun (WGS) entry which is preliminary data.</text>
</comment>
<proteinExistence type="predicted"/>
<evidence type="ECO:0000313" key="2">
    <source>
        <dbReference type="EMBL" id="CAL1144558.1"/>
    </source>
</evidence>
<dbReference type="EMBL" id="CAMXCT030001558">
    <property type="protein sequence ID" value="CAL4778495.1"/>
    <property type="molecule type" value="Genomic_DNA"/>
</dbReference>
<gene>
    <name evidence="1" type="ORF">C1SCF055_LOCUS18110</name>
</gene>
<accession>A0A9P1CHP5</accession>
<organism evidence="1">
    <name type="scientific">Cladocopium goreaui</name>
    <dbReference type="NCBI Taxonomy" id="2562237"/>
    <lineage>
        <taxon>Eukaryota</taxon>
        <taxon>Sar</taxon>
        <taxon>Alveolata</taxon>
        <taxon>Dinophyceae</taxon>
        <taxon>Suessiales</taxon>
        <taxon>Symbiodiniaceae</taxon>
        <taxon>Cladocopium</taxon>
    </lineage>
</organism>
<evidence type="ECO:0000313" key="1">
    <source>
        <dbReference type="EMBL" id="CAI3991183.1"/>
    </source>
</evidence>